<sequence length="177" mass="19513">MQKQYSNFKPSQLRAPPAAALPSSARATSKTQNQQLTDSNPNWQTTIWRILKQQPSPRSPMKTIPTPHNSDARNTFAERISELSPAPRRALDGLTDSEGKKGQEKGQGERAFLLYSGLIAPAPPARDARTARALGKENGVIFLIMASSIVCFNLPSGPSGSVEYDSLWGKYFYDYIE</sequence>
<proteinExistence type="predicted"/>
<evidence type="ECO:0000313" key="3">
    <source>
        <dbReference type="Proteomes" id="UP000299102"/>
    </source>
</evidence>
<accession>A0A4C1XJV8</accession>
<dbReference type="Proteomes" id="UP000299102">
    <property type="component" value="Unassembled WGS sequence"/>
</dbReference>
<protein>
    <submittedName>
        <fullName evidence="2">Uncharacterized protein</fullName>
    </submittedName>
</protein>
<feature type="compositionally biased region" description="Low complexity" evidence="1">
    <location>
        <begin position="13"/>
        <end position="27"/>
    </location>
</feature>
<feature type="compositionally biased region" description="Basic and acidic residues" evidence="1">
    <location>
        <begin position="97"/>
        <end position="106"/>
    </location>
</feature>
<keyword evidence="3" id="KW-1185">Reference proteome</keyword>
<comment type="caution">
    <text evidence="2">The sequence shown here is derived from an EMBL/GenBank/DDBJ whole genome shotgun (WGS) entry which is preliminary data.</text>
</comment>
<evidence type="ECO:0000256" key="1">
    <source>
        <dbReference type="SAM" id="MobiDB-lite"/>
    </source>
</evidence>
<evidence type="ECO:0000313" key="2">
    <source>
        <dbReference type="EMBL" id="GBP62495.1"/>
    </source>
</evidence>
<gene>
    <name evidence="2" type="ORF">EVAR_44734_1</name>
</gene>
<name>A0A4C1XJV8_EUMVA</name>
<feature type="compositionally biased region" description="Polar residues" evidence="1">
    <location>
        <begin position="28"/>
        <end position="47"/>
    </location>
</feature>
<feature type="compositionally biased region" description="Polar residues" evidence="1">
    <location>
        <begin position="1"/>
        <end position="10"/>
    </location>
</feature>
<organism evidence="2 3">
    <name type="scientific">Eumeta variegata</name>
    <name type="common">Bagworm moth</name>
    <name type="synonym">Eumeta japonica</name>
    <dbReference type="NCBI Taxonomy" id="151549"/>
    <lineage>
        <taxon>Eukaryota</taxon>
        <taxon>Metazoa</taxon>
        <taxon>Ecdysozoa</taxon>
        <taxon>Arthropoda</taxon>
        <taxon>Hexapoda</taxon>
        <taxon>Insecta</taxon>
        <taxon>Pterygota</taxon>
        <taxon>Neoptera</taxon>
        <taxon>Endopterygota</taxon>
        <taxon>Lepidoptera</taxon>
        <taxon>Glossata</taxon>
        <taxon>Ditrysia</taxon>
        <taxon>Tineoidea</taxon>
        <taxon>Psychidae</taxon>
        <taxon>Oiketicinae</taxon>
        <taxon>Eumeta</taxon>
    </lineage>
</organism>
<dbReference type="AlphaFoldDB" id="A0A4C1XJV8"/>
<feature type="region of interest" description="Disordered" evidence="1">
    <location>
        <begin position="1"/>
        <end position="106"/>
    </location>
</feature>
<reference evidence="2 3" key="1">
    <citation type="journal article" date="2019" name="Commun. Biol.">
        <title>The bagworm genome reveals a unique fibroin gene that provides high tensile strength.</title>
        <authorList>
            <person name="Kono N."/>
            <person name="Nakamura H."/>
            <person name="Ohtoshi R."/>
            <person name="Tomita M."/>
            <person name="Numata K."/>
            <person name="Arakawa K."/>
        </authorList>
    </citation>
    <scope>NUCLEOTIDE SEQUENCE [LARGE SCALE GENOMIC DNA]</scope>
</reference>
<dbReference type="EMBL" id="BGZK01000842">
    <property type="protein sequence ID" value="GBP62495.1"/>
    <property type="molecule type" value="Genomic_DNA"/>
</dbReference>